<evidence type="ECO:0000256" key="9">
    <source>
        <dbReference type="ARBA" id="ARBA00034060"/>
    </source>
</evidence>
<feature type="repeat" description="Solcar" evidence="11">
    <location>
        <begin position="1"/>
        <end position="91"/>
    </location>
</feature>
<dbReference type="AlphaFoldDB" id="A0A0C9V4H5"/>
<evidence type="ECO:0000256" key="3">
    <source>
        <dbReference type="ARBA" id="ARBA00022692"/>
    </source>
</evidence>
<dbReference type="Gene3D" id="1.50.40.10">
    <property type="entry name" value="Mitochondrial carrier domain"/>
    <property type="match status" value="1"/>
</dbReference>
<name>A0A0C9V4H5_SPHS4</name>
<evidence type="ECO:0000313" key="13">
    <source>
        <dbReference type="Proteomes" id="UP000054279"/>
    </source>
</evidence>
<sequence>MSYSQHLASGALSGFASAICLQPFDLLKTRIQQGDGTPYQHRALGRSFHVARNVIARDGILGLWRGTLPTLARNIPGVAMYMSTLHQIRAAMAKTTYFPSRATNTKSSSVLPTLTIQGNLVAGAVARTAVGTLLNPLAILKARYESDLHSYRSFTSAAGSLLRSGPSQLFRGAAASAMRDAPYAGLFLVAYEHLKRDTAALLMQPGSNSSSALIHAIAGAGAGTAATLATHPFDVLKTKLQVRNDAKYNTLRSTIRTIWTSRGVSGFFDGVSLRLSRKILSSAIGWAVYEGVLIFIHQQS</sequence>
<keyword evidence="3 10" id="KW-0812">Transmembrane</keyword>
<protein>
    <recommendedName>
        <fullName evidence="10">Mitochondrial glycine transporter</fullName>
    </recommendedName>
    <alternativeName>
        <fullName evidence="10">Solute carrier family 25 member 38 homolog</fullName>
    </alternativeName>
</protein>
<dbReference type="InterPro" id="IPR030847">
    <property type="entry name" value="Hem25/SLC25A38"/>
</dbReference>
<keyword evidence="13" id="KW-1185">Reference proteome</keyword>
<reference evidence="12 13" key="1">
    <citation type="submission" date="2014-06" db="EMBL/GenBank/DDBJ databases">
        <title>Evolutionary Origins and Diversification of the Mycorrhizal Mutualists.</title>
        <authorList>
            <consortium name="DOE Joint Genome Institute"/>
            <consortium name="Mycorrhizal Genomics Consortium"/>
            <person name="Kohler A."/>
            <person name="Kuo A."/>
            <person name="Nagy L.G."/>
            <person name="Floudas D."/>
            <person name="Copeland A."/>
            <person name="Barry K.W."/>
            <person name="Cichocki N."/>
            <person name="Veneault-Fourrey C."/>
            <person name="LaButti K."/>
            <person name="Lindquist E.A."/>
            <person name="Lipzen A."/>
            <person name="Lundell T."/>
            <person name="Morin E."/>
            <person name="Murat C."/>
            <person name="Riley R."/>
            <person name="Ohm R."/>
            <person name="Sun H."/>
            <person name="Tunlid A."/>
            <person name="Henrissat B."/>
            <person name="Grigoriev I.V."/>
            <person name="Hibbett D.S."/>
            <person name="Martin F."/>
        </authorList>
    </citation>
    <scope>NUCLEOTIDE SEQUENCE [LARGE SCALE GENOMIC DNA]</scope>
    <source>
        <strain evidence="12 13">SS14</strain>
    </source>
</reference>
<keyword evidence="2 10" id="KW-0813">Transport</keyword>
<comment type="subcellular location">
    <subcellularLocation>
        <location evidence="1">Membrane</location>
        <topology evidence="1">Multi-pass membrane protein</topology>
    </subcellularLocation>
    <subcellularLocation>
        <location evidence="10">Mitochondrion inner membrane</location>
        <topology evidence="10">Multi-pass membrane protein</topology>
    </subcellularLocation>
</comment>
<comment type="function">
    <text evidence="10">Mitochondrial glycine transporter that imports glycine into the mitochondrial matrix. Plays an important role in providing glycine for the first enzymatic step in heme biosynthesis, the condensation of glycine with succinyl-CoA to produce 5-aminolevulinate (ALA) in the miochondrial matrix.</text>
</comment>
<evidence type="ECO:0000313" key="12">
    <source>
        <dbReference type="EMBL" id="KIJ32321.1"/>
    </source>
</evidence>
<dbReference type="EMBL" id="KN837228">
    <property type="protein sequence ID" value="KIJ32321.1"/>
    <property type="molecule type" value="Genomic_DNA"/>
</dbReference>
<keyword evidence="5 10" id="KW-0999">Mitochondrion inner membrane</keyword>
<dbReference type="InterPro" id="IPR018108">
    <property type="entry name" value="MCP_transmembrane"/>
</dbReference>
<feature type="repeat" description="Solcar" evidence="11">
    <location>
        <begin position="210"/>
        <end position="295"/>
    </location>
</feature>
<evidence type="ECO:0000256" key="1">
    <source>
        <dbReference type="ARBA" id="ARBA00004141"/>
    </source>
</evidence>
<dbReference type="PROSITE" id="PS50920">
    <property type="entry name" value="SOLCAR"/>
    <property type="match status" value="3"/>
</dbReference>
<dbReference type="OrthoDB" id="3238482at2759"/>
<comment type="catalytic activity">
    <reaction evidence="9 10">
        <text>glycine(in) = glycine(out)</text>
        <dbReference type="Rhea" id="RHEA:70715"/>
        <dbReference type="ChEBI" id="CHEBI:57305"/>
    </reaction>
</comment>
<accession>A0A0C9V4H5</accession>
<evidence type="ECO:0000256" key="8">
    <source>
        <dbReference type="ARBA" id="ARBA00023136"/>
    </source>
</evidence>
<dbReference type="SUPFAM" id="SSF103506">
    <property type="entry name" value="Mitochondrial carrier"/>
    <property type="match status" value="1"/>
</dbReference>
<evidence type="ECO:0000256" key="7">
    <source>
        <dbReference type="ARBA" id="ARBA00023128"/>
    </source>
</evidence>
<evidence type="ECO:0000256" key="2">
    <source>
        <dbReference type="ARBA" id="ARBA00022448"/>
    </source>
</evidence>
<keyword evidence="4 10" id="KW-0677">Repeat</keyword>
<dbReference type="InterPro" id="IPR023395">
    <property type="entry name" value="MCP_dom_sf"/>
</dbReference>
<dbReference type="PANTHER" id="PTHR46181:SF3">
    <property type="entry name" value="MITOCHONDRIAL GLYCINE TRANSPORTER"/>
    <property type="match status" value="1"/>
</dbReference>
<dbReference type="HAMAP" id="MF_03064">
    <property type="entry name" value="SLC25A38"/>
    <property type="match status" value="1"/>
</dbReference>
<keyword evidence="7 10" id="KW-0496">Mitochondrion</keyword>
<dbReference type="PANTHER" id="PTHR46181">
    <property type="entry name" value="MITOCHONDRIAL GLYCINE TRANSPORTER"/>
    <property type="match status" value="1"/>
</dbReference>
<dbReference type="GO" id="GO:0005743">
    <property type="term" value="C:mitochondrial inner membrane"/>
    <property type="evidence" value="ECO:0007669"/>
    <property type="project" value="UniProtKB-SubCell"/>
</dbReference>
<proteinExistence type="inferred from homology"/>
<keyword evidence="8 10" id="KW-0472">Membrane</keyword>
<organism evidence="12 13">
    <name type="scientific">Sphaerobolus stellatus (strain SS14)</name>
    <dbReference type="NCBI Taxonomy" id="990650"/>
    <lineage>
        <taxon>Eukaryota</taxon>
        <taxon>Fungi</taxon>
        <taxon>Dikarya</taxon>
        <taxon>Basidiomycota</taxon>
        <taxon>Agaricomycotina</taxon>
        <taxon>Agaricomycetes</taxon>
        <taxon>Phallomycetidae</taxon>
        <taxon>Geastrales</taxon>
        <taxon>Sphaerobolaceae</taxon>
        <taxon>Sphaerobolus</taxon>
    </lineage>
</organism>
<dbReference type="GO" id="GO:0015187">
    <property type="term" value="F:glycine transmembrane transporter activity"/>
    <property type="evidence" value="ECO:0007669"/>
    <property type="project" value="UniProtKB-UniRule"/>
</dbReference>
<dbReference type="GO" id="GO:1904983">
    <property type="term" value="P:glycine import into mitochondrion"/>
    <property type="evidence" value="ECO:0007669"/>
    <property type="project" value="UniProtKB-UniRule"/>
</dbReference>
<dbReference type="Pfam" id="PF00153">
    <property type="entry name" value="Mito_carr"/>
    <property type="match status" value="3"/>
</dbReference>
<feature type="repeat" description="Solcar" evidence="11">
    <location>
        <begin position="114"/>
        <end position="197"/>
    </location>
</feature>
<keyword evidence="6 10" id="KW-1133">Transmembrane helix</keyword>
<comment type="similarity">
    <text evidence="10">Belongs to the mitochondrial carrier (TC 2.A.29) family. SLC25A38 subfamily.</text>
</comment>
<gene>
    <name evidence="12" type="ORF">M422DRAFT_234124</name>
</gene>
<evidence type="ECO:0000256" key="6">
    <source>
        <dbReference type="ARBA" id="ARBA00022989"/>
    </source>
</evidence>
<evidence type="ECO:0000256" key="11">
    <source>
        <dbReference type="PROSITE-ProRule" id="PRU00282"/>
    </source>
</evidence>
<evidence type="ECO:0000256" key="4">
    <source>
        <dbReference type="ARBA" id="ARBA00022737"/>
    </source>
</evidence>
<evidence type="ECO:0000256" key="5">
    <source>
        <dbReference type="ARBA" id="ARBA00022792"/>
    </source>
</evidence>
<dbReference type="Proteomes" id="UP000054279">
    <property type="component" value="Unassembled WGS sequence"/>
</dbReference>
<evidence type="ECO:0000256" key="10">
    <source>
        <dbReference type="HAMAP-Rule" id="MF_03064"/>
    </source>
</evidence>
<dbReference type="HOGENOM" id="CLU_015166_0_3_1"/>